<evidence type="ECO:0000313" key="8">
    <source>
        <dbReference type="Proteomes" id="UP001318860"/>
    </source>
</evidence>
<dbReference type="InterPro" id="IPR032675">
    <property type="entry name" value="LRR_dom_sf"/>
</dbReference>
<feature type="domain" description="Malectin-like" evidence="6">
    <location>
        <begin position="26"/>
        <end position="203"/>
    </location>
</feature>
<dbReference type="Gene3D" id="2.60.120.430">
    <property type="entry name" value="Galactose-binding lectin"/>
    <property type="match status" value="1"/>
</dbReference>
<comment type="caution">
    <text evidence="7">The sequence shown here is derived from an EMBL/GenBank/DDBJ whole genome shotgun (WGS) entry which is preliminary data.</text>
</comment>
<dbReference type="PANTHER" id="PTHR45631">
    <property type="entry name" value="OS07G0107800 PROTEIN-RELATED"/>
    <property type="match status" value="1"/>
</dbReference>
<evidence type="ECO:0000259" key="5">
    <source>
        <dbReference type="Pfam" id="PF08263"/>
    </source>
</evidence>
<dbReference type="Pfam" id="PF00560">
    <property type="entry name" value="LRR_1"/>
    <property type="match status" value="2"/>
</dbReference>
<keyword evidence="2" id="KW-0433">Leucine-rich repeat</keyword>
<evidence type="ECO:0000256" key="2">
    <source>
        <dbReference type="ARBA" id="ARBA00022614"/>
    </source>
</evidence>
<dbReference type="Pfam" id="PF12819">
    <property type="entry name" value="Malectin_like"/>
    <property type="match status" value="1"/>
</dbReference>
<evidence type="ECO:0008006" key="9">
    <source>
        <dbReference type="Google" id="ProtNLM"/>
    </source>
</evidence>
<dbReference type="Pfam" id="PF08263">
    <property type="entry name" value="LRRNT_2"/>
    <property type="match status" value="1"/>
</dbReference>
<feature type="domain" description="Leucine-rich repeat-containing N-terminal plant-type" evidence="5">
    <location>
        <begin position="339"/>
        <end position="374"/>
    </location>
</feature>
<evidence type="ECO:0000259" key="6">
    <source>
        <dbReference type="Pfam" id="PF12819"/>
    </source>
</evidence>
<name>A0ABR0UK49_REHGL</name>
<feature type="chain" id="PRO_5046301522" description="LRR receptor-like serine/threonine-protein kinase" evidence="4">
    <location>
        <begin position="19"/>
        <end position="656"/>
    </location>
</feature>
<comment type="subcellular location">
    <subcellularLocation>
        <location evidence="1">Membrane</location>
        <topology evidence="1">Single-pass membrane protein</topology>
    </subcellularLocation>
</comment>
<keyword evidence="4" id="KW-0732">Signal</keyword>
<keyword evidence="8" id="KW-1185">Reference proteome</keyword>
<dbReference type="EMBL" id="JABTTQ020002665">
    <property type="protein sequence ID" value="KAK6122673.1"/>
    <property type="molecule type" value="Genomic_DNA"/>
</dbReference>
<dbReference type="PANTHER" id="PTHR45631:SF3">
    <property type="entry name" value="OS05G0393100 PROTEIN"/>
    <property type="match status" value="1"/>
</dbReference>
<organism evidence="7 8">
    <name type="scientific">Rehmannia glutinosa</name>
    <name type="common">Chinese foxglove</name>
    <dbReference type="NCBI Taxonomy" id="99300"/>
    <lineage>
        <taxon>Eukaryota</taxon>
        <taxon>Viridiplantae</taxon>
        <taxon>Streptophyta</taxon>
        <taxon>Embryophyta</taxon>
        <taxon>Tracheophyta</taxon>
        <taxon>Spermatophyta</taxon>
        <taxon>Magnoliopsida</taxon>
        <taxon>eudicotyledons</taxon>
        <taxon>Gunneridae</taxon>
        <taxon>Pentapetalae</taxon>
        <taxon>asterids</taxon>
        <taxon>lamiids</taxon>
        <taxon>Lamiales</taxon>
        <taxon>Orobanchaceae</taxon>
        <taxon>Rehmannieae</taxon>
        <taxon>Rehmannia</taxon>
    </lineage>
</organism>
<dbReference type="Gene3D" id="3.80.10.10">
    <property type="entry name" value="Ribonuclease Inhibitor"/>
    <property type="match status" value="1"/>
</dbReference>
<dbReference type="InterPro" id="IPR013210">
    <property type="entry name" value="LRR_N_plant-typ"/>
</dbReference>
<dbReference type="InterPro" id="IPR001611">
    <property type="entry name" value="Leu-rich_rpt"/>
</dbReference>
<keyword evidence="3" id="KW-0677">Repeat</keyword>
<evidence type="ECO:0000256" key="1">
    <source>
        <dbReference type="ARBA" id="ARBA00004167"/>
    </source>
</evidence>
<gene>
    <name evidence="7" type="ORF">DH2020_043589</name>
</gene>
<proteinExistence type="predicted"/>
<feature type="signal peptide" evidence="4">
    <location>
        <begin position="1"/>
        <end position="18"/>
    </location>
</feature>
<dbReference type="InterPro" id="IPR024788">
    <property type="entry name" value="Malectin-like_Carb-bd_dom"/>
</dbReference>
<evidence type="ECO:0000313" key="7">
    <source>
        <dbReference type="EMBL" id="KAK6122673.1"/>
    </source>
</evidence>
<sequence>MITPFFVLFFLMLPISFSQTLRGVFIDCGANVSSTVNGLDWLPDTSYISTGTSKIVTEQGIIPTLATVRTFPLQNNVFKKFCYEIPVDRTRKYLIRTTYYYGGVNGNDNPPVFDQIVDGTLWSVVNTTEDYVSGNLSYYEGVFMPTGKKLSVCLAANTYTDSDPFISALEVVLLWDQLYNSTDFRAYGLSLVARHNFGYDGPVIGTETASPYDFPNQVHENLAVSVSGICPSKRVPNKAGKKPRGASNVTLASISSTKLRTLLHCSLLRDSQISASRSSRTIDITINGVAYYNNLTVTPAEVFQVLPAEGKLSHVTALGRAWLLPSLVAVGGLKGPCDIIAMINLKRSFQNPPADWNGDPCLPSRYSWTGVTCSEGPRIRIVTLNLTSMGLSGSISPSIARMTALTSILLGNNSLSGTIPDLSSLRGLQNLHLEDNELGGMIPPSMGNLNNLRELFLQNNNLTGQVPSNLTRKPGLTLRYTPGNPLLTPESHNILHSIILCSVHFGGLGDGSSSRNQLILRLSSLFCSSGGPFSAFSVVFKVILLSLSACCACQKGRSLPSQNNSSAVIMFVKLPERNSKSAFRADFLSFSPSLGSFFVSVCRLGQMEMKLFSSRNSAENEMRGLEIGSTTSHLDVVWRVSGETICGDGEERQGSV</sequence>
<dbReference type="Proteomes" id="UP001318860">
    <property type="component" value="Unassembled WGS sequence"/>
</dbReference>
<accession>A0ABR0UK49</accession>
<protein>
    <recommendedName>
        <fullName evidence="9">LRR receptor-like serine/threonine-protein kinase</fullName>
    </recommendedName>
</protein>
<reference evidence="7 8" key="1">
    <citation type="journal article" date="2021" name="Comput. Struct. Biotechnol. J.">
        <title>De novo genome assembly of the potent medicinal plant Rehmannia glutinosa using nanopore technology.</title>
        <authorList>
            <person name="Ma L."/>
            <person name="Dong C."/>
            <person name="Song C."/>
            <person name="Wang X."/>
            <person name="Zheng X."/>
            <person name="Niu Y."/>
            <person name="Chen S."/>
            <person name="Feng W."/>
        </authorList>
    </citation>
    <scope>NUCLEOTIDE SEQUENCE [LARGE SCALE GENOMIC DNA]</scope>
    <source>
        <strain evidence="7">DH-2019</strain>
    </source>
</reference>
<dbReference type="SUPFAM" id="SSF52058">
    <property type="entry name" value="L domain-like"/>
    <property type="match status" value="1"/>
</dbReference>
<evidence type="ECO:0000256" key="3">
    <source>
        <dbReference type="ARBA" id="ARBA00022737"/>
    </source>
</evidence>
<evidence type="ECO:0000256" key="4">
    <source>
        <dbReference type="SAM" id="SignalP"/>
    </source>
</evidence>